<proteinExistence type="predicted"/>
<dbReference type="PANTHER" id="PTHR21592:SF32">
    <property type="entry name" value="CHROMOSOME UNDETERMINED SCAFFOLD_25, WHOLE GENOME SHOTGUN SEQUENCE"/>
    <property type="match status" value="1"/>
</dbReference>
<keyword evidence="2" id="KW-0812">Transmembrane</keyword>
<reference evidence="4" key="1">
    <citation type="submission" date="2024-02" db="UniProtKB">
        <authorList>
            <consortium name="WormBaseParasite"/>
        </authorList>
    </citation>
    <scope>IDENTIFICATION</scope>
</reference>
<keyword evidence="3" id="KW-1185">Reference proteome</keyword>
<feature type="compositionally biased region" description="Polar residues" evidence="1">
    <location>
        <begin position="82"/>
        <end position="91"/>
    </location>
</feature>
<feature type="transmembrane region" description="Helical" evidence="2">
    <location>
        <begin position="6"/>
        <end position="24"/>
    </location>
</feature>
<feature type="region of interest" description="Disordered" evidence="1">
    <location>
        <begin position="28"/>
        <end position="91"/>
    </location>
</feature>
<dbReference type="PANTHER" id="PTHR21592">
    <property type="entry name" value="CHROMOSOME UNDETERMINED SCAFFOLD_25, WHOLE GENOME SHOTGUN SEQUENCE"/>
    <property type="match status" value="1"/>
</dbReference>
<dbReference type="InterPro" id="IPR004296">
    <property type="entry name" value="DUF236"/>
</dbReference>
<dbReference type="Proteomes" id="UP000887575">
    <property type="component" value="Unassembled WGS sequence"/>
</dbReference>
<organism evidence="3 4">
    <name type="scientific">Mesorhabditis belari</name>
    <dbReference type="NCBI Taxonomy" id="2138241"/>
    <lineage>
        <taxon>Eukaryota</taxon>
        <taxon>Metazoa</taxon>
        <taxon>Ecdysozoa</taxon>
        <taxon>Nematoda</taxon>
        <taxon>Chromadorea</taxon>
        <taxon>Rhabditida</taxon>
        <taxon>Rhabditina</taxon>
        <taxon>Rhabditomorpha</taxon>
        <taxon>Rhabditoidea</taxon>
        <taxon>Rhabditidae</taxon>
        <taxon>Mesorhabditinae</taxon>
        <taxon>Mesorhabditis</taxon>
    </lineage>
</organism>
<evidence type="ECO:0000313" key="3">
    <source>
        <dbReference type="Proteomes" id="UP000887575"/>
    </source>
</evidence>
<feature type="compositionally biased region" description="Basic and acidic residues" evidence="1">
    <location>
        <begin position="37"/>
        <end position="58"/>
    </location>
</feature>
<protein>
    <submittedName>
        <fullName evidence="4">Uncharacterized protein</fullName>
    </submittedName>
</protein>
<feature type="compositionally biased region" description="Pro residues" evidence="1">
    <location>
        <begin position="69"/>
        <end position="78"/>
    </location>
</feature>
<evidence type="ECO:0000313" key="4">
    <source>
        <dbReference type="WBParaSite" id="MBELARI_LOCUS20762"/>
    </source>
</evidence>
<dbReference type="WBParaSite" id="MBELARI_LOCUS20762">
    <property type="protein sequence ID" value="MBELARI_LOCUS20762"/>
    <property type="gene ID" value="MBELARI_LOCUS20762"/>
</dbReference>
<evidence type="ECO:0000256" key="2">
    <source>
        <dbReference type="SAM" id="Phobius"/>
    </source>
</evidence>
<accession>A0AAF3F4Q6</accession>
<keyword evidence="2" id="KW-0472">Membrane</keyword>
<keyword evidence="2" id="KW-1133">Transmembrane helix</keyword>
<sequence length="195" mass="22146">MAFMILVWPLFVTTIFFSAIVIQCSKKGGKRKKGGKKGRDDSALLSDYERKREREKQMKGSNVSYGDQPPAPKPPVPQSDPNYQTLRGLDNNNFFGPDKGFGFIQPQQPPRPPTERNKIIPLADPNYQTLAGLNNEYIFQEKKPTQQTGINIRAPDRPFIVPTQDPNYQTLAGLNNVFEDKKPAPVQQKQNFFTY</sequence>
<name>A0AAF3F4Q6_9BILA</name>
<dbReference type="Pfam" id="PF03057">
    <property type="entry name" value="DUF236"/>
    <property type="match status" value="3"/>
</dbReference>
<dbReference type="AlphaFoldDB" id="A0AAF3F4Q6"/>
<evidence type="ECO:0000256" key="1">
    <source>
        <dbReference type="SAM" id="MobiDB-lite"/>
    </source>
</evidence>